<name>A0A645GND1_9ZZZZ</name>
<organism evidence="1">
    <name type="scientific">bioreactor metagenome</name>
    <dbReference type="NCBI Taxonomy" id="1076179"/>
    <lineage>
        <taxon>unclassified sequences</taxon>
        <taxon>metagenomes</taxon>
        <taxon>ecological metagenomes</taxon>
    </lineage>
</organism>
<sequence length="51" mass="5528">MINDMDVSVAATMNDGTTEANITVQMKIAYTEFNSAKVILPADLDSYTLIS</sequence>
<dbReference type="AlphaFoldDB" id="A0A645GND1"/>
<dbReference type="EMBL" id="VSSQ01077282">
    <property type="protein sequence ID" value="MPN27402.1"/>
    <property type="molecule type" value="Genomic_DNA"/>
</dbReference>
<protein>
    <submittedName>
        <fullName evidence="1">Uncharacterized protein</fullName>
    </submittedName>
</protein>
<comment type="caution">
    <text evidence="1">The sequence shown here is derived from an EMBL/GenBank/DDBJ whole genome shotgun (WGS) entry which is preliminary data.</text>
</comment>
<proteinExistence type="predicted"/>
<accession>A0A645GND1</accession>
<evidence type="ECO:0000313" key="1">
    <source>
        <dbReference type="EMBL" id="MPN27402.1"/>
    </source>
</evidence>
<reference evidence="1" key="1">
    <citation type="submission" date="2019-08" db="EMBL/GenBank/DDBJ databases">
        <authorList>
            <person name="Kucharzyk K."/>
            <person name="Murdoch R.W."/>
            <person name="Higgins S."/>
            <person name="Loffler F."/>
        </authorList>
    </citation>
    <scope>NUCLEOTIDE SEQUENCE</scope>
</reference>
<gene>
    <name evidence="1" type="ORF">SDC9_174834</name>
</gene>